<dbReference type="InterPro" id="IPR019734">
    <property type="entry name" value="TPR_rpt"/>
</dbReference>
<name>A0A6A5ZVT1_9PLEO</name>
<dbReference type="SUPFAM" id="SSF48452">
    <property type="entry name" value="TPR-like"/>
    <property type="match status" value="1"/>
</dbReference>
<keyword evidence="1" id="KW-0802">TPR repeat</keyword>
<evidence type="ECO:0000313" key="4">
    <source>
        <dbReference type="Proteomes" id="UP000799770"/>
    </source>
</evidence>
<evidence type="ECO:0000313" key="3">
    <source>
        <dbReference type="EMBL" id="KAF2122993.1"/>
    </source>
</evidence>
<dbReference type="AlphaFoldDB" id="A0A6A5ZVT1"/>
<keyword evidence="4" id="KW-1185">Reference proteome</keyword>
<reference evidence="3" key="1">
    <citation type="journal article" date="2020" name="Stud. Mycol.">
        <title>101 Dothideomycetes genomes: a test case for predicting lifestyles and emergence of pathogens.</title>
        <authorList>
            <person name="Haridas S."/>
            <person name="Albert R."/>
            <person name="Binder M."/>
            <person name="Bloem J."/>
            <person name="Labutti K."/>
            <person name="Salamov A."/>
            <person name="Andreopoulos B."/>
            <person name="Baker S."/>
            <person name="Barry K."/>
            <person name="Bills G."/>
            <person name="Bluhm B."/>
            <person name="Cannon C."/>
            <person name="Castanera R."/>
            <person name="Culley D."/>
            <person name="Daum C."/>
            <person name="Ezra D."/>
            <person name="Gonzalez J."/>
            <person name="Henrissat B."/>
            <person name="Kuo A."/>
            <person name="Liang C."/>
            <person name="Lipzen A."/>
            <person name="Lutzoni F."/>
            <person name="Magnuson J."/>
            <person name="Mondo S."/>
            <person name="Nolan M."/>
            <person name="Ohm R."/>
            <person name="Pangilinan J."/>
            <person name="Park H.-J."/>
            <person name="Ramirez L."/>
            <person name="Alfaro M."/>
            <person name="Sun H."/>
            <person name="Tritt A."/>
            <person name="Yoshinaga Y."/>
            <person name="Zwiers L.-H."/>
            <person name="Turgeon B."/>
            <person name="Goodwin S."/>
            <person name="Spatafora J."/>
            <person name="Crous P."/>
            <person name="Grigoriev I."/>
        </authorList>
    </citation>
    <scope>NUCLEOTIDE SEQUENCE</scope>
    <source>
        <strain evidence="3">CBS 627.86</strain>
    </source>
</reference>
<feature type="repeat" description="TPR" evidence="1">
    <location>
        <begin position="284"/>
        <end position="317"/>
    </location>
</feature>
<accession>A0A6A5ZVT1</accession>
<dbReference type="PROSITE" id="PS50280">
    <property type="entry name" value="SET"/>
    <property type="match status" value="1"/>
</dbReference>
<dbReference type="PANTHER" id="PTHR47643">
    <property type="entry name" value="TPR DOMAIN PROTEIN (AFU_ORTHOLOGUE AFUA_5G12710)"/>
    <property type="match status" value="1"/>
</dbReference>
<dbReference type="InterPro" id="IPR053209">
    <property type="entry name" value="Gramillin-biosynth_MTr"/>
</dbReference>
<organism evidence="3 4">
    <name type="scientific">Lophiotrema nucula</name>
    <dbReference type="NCBI Taxonomy" id="690887"/>
    <lineage>
        <taxon>Eukaryota</taxon>
        <taxon>Fungi</taxon>
        <taxon>Dikarya</taxon>
        <taxon>Ascomycota</taxon>
        <taxon>Pezizomycotina</taxon>
        <taxon>Dothideomycetes</taxon>
        <taxon>Pleosporomycetidae</taxon>
        <taxon>Pleosporales</taxon>
        <taxon>Lophiotremataceae</taxon>
        <taxon>Lophiotrema</taxon>
    </lineage>
</organism>
<dbReference type="PROSITE" id="PS50005">
    <property type="entry name" value="TPR"/>
    <property type="match status" value="1"/>
</dbReference>
<evidence type="ECO:0000256" key="1">
    <source>
        <dbReference type="PROSITE-ProRule" id="PRU00339"/>
    </source>
</evidence>
<protein>
    <recommendedName>
        <fullName evidence="2">SET domain-containing protein</fullName>
    </recommendedName>
</protein>
<dbReference type="Pfam" id="PF00856">
    <property type="entry name" value="SET"/>
    <property type="match status" value="1"/>
</dbReference>
<dbReference type="InterPro" id="IPR011990">
    <property type="entry name" value="TPR-like_helical_dom_sf"/>
</dbReference>
<dbReference type="Gene3D" id="1.25.40.10">
    <property type="entry name" value="Tetratricopeptide repeat domain"/>
    <property type="match status" value="1"/>
</dbReference>
<evidence type="ECO:0000259" key="2">
    <source>
        <dbReference type="PROSITE" id="PS50280"/>
    </source>
</evidence>
<dbReference type="EMBL" id="ML977310">
    <property type="protein sequence ID" value="KAF2122993.1"/>
    <property type="molecule type" value="Genomic_DNA"/>
</dbReference>
<proteinExistence type="predicted"/>
<feature type="domain" description="SET" evidence="2">
    <location>
        <begin position="362"/>
        <end position="541"/>
    </location>
</feature>
<dbReference type="OrthoDB" id="438641at2759"/>
<dbReference type="SMART" id="SM00317">
    <property type="entry name" value="SET"/>
    <property type="match status" value="1"/>
</dbReference>
<dbReference type="Gene3D" id="2.170.270.10">
    <property type="entry name" value="SET domain"/>
    <property type="match status" value="2"/>
</dbReference>
<dbReference type="PANTHER" id="PTHR47643:SF2">
    <property type="entry name" value="TPR DOMAIN PROTEIN (AFU_ORTHOLOGUE AFUA_5G12710)"/>
    <property type="match status" value="1"/>
</dbReference>
<dbReference type="InterPro" id="IPR046341">
    <property type="entry name" value="SET_dom_sf"/>
</dbReference>
<dbReference type="Proteomes" id="UP000799770">
    <property type="component" value="Unassembled WGS sequence"/>
</dbReference>
<dbReference type="InterPro" id="IPR001214">
    <property type="entry name" value="SET_dom"/>
</dbReference>
<dbReference type="SUPFAM" id="SSF82199">
    <property type="entry name" value="SET domain"/>
    <property type="match status" value="1"/>
</dbReference>
<gene>
    <name evidence="3" type="ORF">BDV96DRAFT_481710</name>
</gene>
<sequence length="645" mass="72232">MAAQHQRNTIFLTEQENERIRNTVQESSKRCSEVAGTAREPRERKAAISQATGASLMADMEDRTDKLPAITVGQPYPPCTATLQTLQPMRLAELRLDTHHRGRRLTVQRVSPVVTLAARSWTMIQGDGEAEIERLEICLHKTRHGEDLLESGSTFVIKEPFFTLTEEGEGTLRVDHPSDLCVIYDLRKEAEDLADEEAVAKKLKDQGNASLRQQQLALAHASYSEGLRLILPKDTSQSGVELTRDLHRNRALINLQLDQLDDAKTDAIASLIGAEDERSKQLDSKAYSRAGSAAYNLGEYAEAKRYFSEQDRLTPGDKEARVWLRRIEKRLREQSSGIYEWTAIRAGVSRTRPRVDATSHISNIEVKESEGRGRGLFATRSIPAGDVVMCEKAFCVIWGHEREALTAMTYDMRDDRIRVSPVGLTKAVVEKLLDNPSRIQQVMDLYGDYQGAGTASATKTDEGPVIDAFRVHDIIARNAFGPGSQFGEESARKASTGLWVRAAYINHSCVFNVTKEFVGDMMVLRATRPIAPGEELFHAYDLAPDYDTRQKSLLTTWGFECDCALCVAEKADGPNLRKKRSQLVSEADQMVQKTHWADAKRVAIARAQRLAKAIEDTYTGEYWEGVPRAEAQGIREWLSRASPRR</sequence>